<dbReference type="RefSeq" id="WP_005741837.1">
    <property type="nucleotide sequence ID" value="NZ_CP031226.1"/>
</dbReference>
<evidence type="ECO:0000256" key="5">
    <source>
        <dbReference type="HAMAP-Rule" id="MF_01114"/>
    </source>
</evidence>
<dbReference type="Pfam" id="PF21981">
    <property type="entry name" value="RecX_HTH3"/>
    <property type="match status" value="1"/>
</dbReference>
<evidence type="ECO:0000313" key="8">
    <source>
        <dbReference type="EMBL" id="AXH59867.1"/>
    </source>
</evidence>
<evidence type="ECO:0000259" key="7">
    <source>
        <dbReference type="Pfam" id="PF21981"/>
    </source>
</evidence>
<evidence type="ECO:0000256" key="4">
    <source>
        <dbReference type="ARBA" id="ARBA00022490"/>
    </source>
</evidence>
<evidence type="ECO:0000256" key="2">
    <source>
        <dbReference type="ARBA" id="ARBA00009695"/>
    </source>
</evidence>
<dbReference type="PANTHER" id="PTHR33602:SF1">
    <property type="entry name" value="REGULATORY PROTEIN RECX FAMILY PROTEIN"/>
    <property type="match status" value="1"/>
</dbReference>
<evidence type="ECO:0000259" key="6">
    <source>
        <dbReference type="Pfam" id="PF02631"/>
    </source>
</evidence>
<proteinExistence type="inferred from homology"/>
<protein>
    <recommendedName>
        <fullName evidence="3 5">Regulatory protein RecX</fullName>
    </recommendedName>
</protein>
<dbReference type="Gene3D" id="1.10.10.10">
    <property type="entry name" value="Winged helix-like DNA-binding domain superfamily/Winged helix DNA-binding domain"/>
    <property type="match status" value="2"/>
</dbReference>
<dbReference type="EMBL" id="CP031226">
    <property type="protein sequence ID" value="AXH59867.1"/>
    <property type="molecule type" value="Genomic_DNA"/>
</dbReference>
<dbReference type="InterPro" id="IPR053924">
    <property type="entry name" value="RecX_HTH_2nd"/>
</dbReference>
<geneLocation type="plasmid" evidence="9">
    <name>pmppla107</name>
</geneLocation>
<dbReference type="AlphaFoldDB" id="A0AAD0PW73"/>
<comment type="function">
    <text evidence="5">Modulates RecA activity.</text>
</comment>
<dbReference type="Pfam" id="PF02631">
    <property type="entry name" value="RecX_HTH2"/>
    <property type="match status" value="1"/>
</dbReference>
<dbReference type="GO" id="GO:0006282">
    <property type="term" value="P:regulation of DNA repair"/>
    <property type="evidence" value="ECO:0007669"/>
    <property type="project" value="UniProtKB-UniRule"/>
</dbReference>
<keyword evidence="8" id="KW-0614">Plasmid</keyword>
<gene>
    <name evidence="5" type="primary">recX</name>
    <name evidence="8" type="ORF">PLA107_032090</name>
</gene>
<sequence length="159" mass="18846">MRLKAKKLKDRAGLEGYALWMLAQRDMTRHLVKQKLEGYAQDRGDIEPVLERMEVLGYLDDRRFTEVYVRSCRDNRGYGPTKIRMKLKEKGVPNNLIQEFLDEKDECWAQKARELRERRFGEAPVDMVEKNRQMSFLARRGYSFDQIKQSFLAAEDHLA</sequence>
<dbReference type="InterPro" id="IPR036388">
    <property type="entry name" value="WH-like_DNA-bd_sf"/>
</dbReference>
<dbReference type="HAMAP" id="MF_01114">
    <property type="entry name" value="RecX"/>
    <property type="match status" value="1"/>
</dbReference>
<dbReference type="PANTHER" id="PTHR33602">
    <property type="entry name" value="REGULATORY PROTEIN RECX FAMILY PROTEIN"/>
    <property type="match status" value="1"/>
</dbReference>
<evidence type="ECO:0000256" key="1">
    <source>
        <dbReference type="ARBA" id="ARBA00004496"/>
    </source>
</evidence>
<evidence type="ECO:0000313" key="9">
    <source>
        <dbReference type="Proteomes" id="UP000006426"/>
    </source>
</evidence>
<dbReference type="GeneID" id="39474534"/>
<feature type="domain" description="RecX third three-helical" evidence="7">
    <location>
        <begin position="110"/>
        <end position="149"/>
    </location>
</feature>
<comment type="subcellular location">
    <subcellularLocation>
        <location evidence="1 5">Cytoplasm</location>
    </subcellularLocation>
</comment>
<dbReference type="InterPro" id="IPR053925">
    <property type="entry name" value="RecX_HTH_3rd"/>
</dbReference>
<dbReference type="GO" id="GO:0005737">
    <property type="term" value="C:cytoplasm"/>
    <property type="evidence" value="ECO:0007669"/>
    <property type="project" value="UniProtKB-SubCell"/>
</dbReference>
<keyword evidence="4 5" id="KW-0963">Cytoplasm</keyword>
<name>A0AAD0PW73_PSEAV</name>
<reference evidence="8 9" key="1">
    <citation type="journal article" date="2011" name="PLoS Pathog.">
        <title>Dynamic evolution of pathogenicity revealed by sequencing and comparative genomics of 19 Pseudomonas syringae isolates.</title>
        <authorList>
            <person name="Baltrus D.A."/>
            <person name="Nishimura M.T."/>
            <person name="Romanchuk A."/>
            <person name="Chang J.H."/>
            <person name="Mukhtar M.S."/>
            <person name="Cherkis K."/>
            <person name="Roach J."/>
            <person name="Grant S.R."/>
            <person name="Jones C.D."/>
            <person name="Dangl J.L."/>
        </authorList>
    </citation>
    <scope>NUCLEOTIDE SEQUENCE [LARGE SCALE GENOMIC DNA]</scope>
    <source>
        <strain evidence="8 9">M301315</strain>
    </source>
</reference>
<organism evidence="8 9">
    <name type="scientific">Pseudomonas amygdali pv. lachrymans str. M301315</name>
    <dbReference type="NCBI Taxonomy" id="629260"/>
    <lineage>
        <taxon>Bacteria</taxon>
        <taxon>Pseudomonadati</taxon>
        <taxon>Pseudomonadota</taxon>
        <taxon>Gammaproteobacteria</taxon>
        <taxon>Pseudomonadales</taxon>
        <taxon>Pseudomonadaceae</taxon>
        <taxon>Pseudomonas</taxon>
        <taxon>Pseudomonas amygdali</taxon>
    </lineage>
</organism>
<dbReference type="InterPro" id="IPR003783">
    <property type="entry name" value="Regulatory_RecX"/>
</dbReference>
<feature type="domain" description="RecX second three-helical" evidence="6">
    <location>
        <begin position="60"/>
        <end position="99"/>
    </location>
</feature>
<comment type="similarity">
    <text evidence="2 5">Belongs to the RecX family.</text>
</comment>
<dbReference type="Proteomes" id="UP000006426">
    <property type="component" value="Plasmid pmppla107"/>
</dbReference>
<evidence type="ECO:0000256" key="3">
    <source>
        <dbReference type="ARBA" id="ARBA00018111"/>
    </source>
</evidence>
<accession>A0AAD0PW73</accession>